<feature type="region of interest" description="Disordered" evidence="1">
    <location>
        <begin position="1"/>
        <end position="30"/>
    </location>
</feature>
<dbReference type="GeneID" id="63821615"/>
<evidence type="ECO:0000313" key="2">
    <source>
        <dbReference type="EMBL" id="KZT05338.1"/>
    </source>
</evidence>
<accession>A0A165DPJ3</accession>
<dbReference type="RefSeq" id="XP_040763078.1">
    <property type="nucleotide sequence ID" value="XM_040904585.1"/>
</dbReference>
<sequence length="125" mass="13387">MSDSSSDGEDSSYRPSPSGSSRYIASAGMPPSSGCALLQALRGQVQAGQYPTTGGEYLEAIFTHREAVAAFPQGHHNCAVGFSDLAMELERRGMRPDREGDAEAVAAFRHEAWVIWEQSVVAGRP</sequence>
<dbReference type="OrthoDB" id="2651020at2759"/>
<dbReference type="EMBL" id="KV427630">
    <property type="protein sequence ID" value="KZT05338.1"/>
    <property type="molecule type" value="Genomic_DNA"/>
</dbReference>
<keyword evidence="3" id="KW-1185">Reference proteome</keyword>
<organism evidence="2 3">
    <name type="scientific">Laetiporus sulphureus 93-53</name>
    <dbReference type="NCBI Taxonomy" id="1314785"/>
    <lineage>
        <taxon>Eukaryota</taxon>
        <taxon>Fungi</taxon>
        <taxon>Dikarya</taxon>
        <taxon>Basidiomycota</taxon>
        <taxon>Agaricomycotina</taxon>
        <taxon>Agaricomycetes</taxon>
        <taxon>Polyporales</taxon>
        <taxon>Laetiporus</taxon>
    </lineage>
</organism>
<dbReference type="InParanoid" id="A0A165DPJ3"/>
<proteinExistence type="predicted"/>
<evidence type="ECO:0000313" key="3">
    <source>
        <dbReference type="Proteomes" id="UP000076871"/>
    </source>
</evidence>
<feature type="compositionally biased region" description="Acidic residues" evidence="1">
    <location>
        <begin position="1"/>
        <end position="10"/>
    </location>
</feature>
<gene>
    <name evidence="2" type="ORF">LAESUDRAFT_655924</name>
</gene>
<feature type="compositionally biased region" description="Low complexity" evidence="1">
    <location>
        <begin position="13"/>
        <end position="23"/>
    </location>
</feature>
<dbReference type="Proteomes" id="UP000076871">
    <property type="component" value="Unassembled WGS sequence"/>
</dbReference>
<reference evidence="2 3" key="1">
    <citation type="journal article" date="2016" name="Mol. Biol. Evol.">
        <title>Comparative Genomics of Early-Diverging Mushroom-Forming Fungi Provides Insights into the Origins of Lignocellulose Decay Capabilities.</title>
        <authorList>
            <person name="Nagy L.G."/>
            <person name="Riley R."/>
            <person name="Tritt A."/>
            <person name="Adam C."/>
            <person name="Daum C."/>
            <person name="Floudas D."/>
            <person name="Sun H."/>
            <person name="Yadav J.S."/>
            <person name="Pangilinan J."/>
            <person name="Larsson K.H."/>
            <person name="Matsuura K."/>
            <person name="Barry K."/>
            <person name="Labutti K."/>
            <person name="Kuo R."/>
            <person name="Ohm R.A."/>
            <person name="Bhattacharya S.S."/>
            <person name="Shirouzu T."/>
            <person name="Yoshinaga Y."/>
            <person name="Martin F.M."/>
            <person name="Grigoriev I.V."/>
            <person name="Hibbett D.S."/>
        </authorList>
    </citation>
    <scope>NUCLEOTIDE SEQUENCE [LARGE SCALE GENOMIC DNA]</scope>
    <source>
        <strain evidence="2 3">93-53</strain>
    </source>
</reference>
<protein>
    <submittedName>
        <fullName evidence="2">Uncharacterized protein</fullName>
    </submittedName>
</protein>
<evidence type="ECO:0000256" key="1">
    <source>
        <dbReference type="SAM" id="MobiDB-lite"/>
    </source>
</evidence>
<name>A0A165DPJ3_9APHY</name>
<dbReference type="AlphaFoldDB" id="A0A165DPJ3"/>